<evidence type="ECO:0000313" key="2">
    <source>
        <dbReference type="Proteomes" id="UP000515472"/>
    </source>
</evidence>
<protein>
    <submittedName>
        <fullName evidence="1">Uncharacterized protein</fullName>
    </submittedName>
</protein>
<reference evidence="1 2" key="1">
    <citation type="submission" date="2020-06" db="EMBL/GenBank/DDBJ databases">
        <title>Interaction of electrochemicaly active bacteria, Geobacter bremensis R4 on different carbon anode.</title>
        <authorList>
            <person name="Meng L."/>
            <person name="Yoshida N."/>
        </authorList>
    </citation>
    <scope>NUCLEOTIDE SEQUENCE [LARGE SCALE GENOMIC DNA]</scope>
    <source>
        <strain evidence="1 2">R4</strain>
    </source>
</reference>
<dbReference type="RefSeq" id="WP_185245224.1">
    <property type="nucleotide sequence ID" value="NZ_AP023213.1"/>
</dbReference>
<dbReference type="EMBL" id="AP023213">
    <property type="protein sequence ID" value="BCO11376.1"/>
    <property type="molecule type" value="Genomic_DNA"/>
</dbReference>
<organism evidence="1 2">
    <name type="scientific">Citrifermentans bremense</name>
    <dbReference type="NCBI Taxonomy" id="60035"/>
    <lineage>
        <taxon>Bacteria</taxon>
        <taxon>Pseudomonadati</taxon>
        <taxon>Thermodesulfobacteriota</taxon>
        <taxon>Desulfuromonadia</taxon>
        <taxon>Geobacterales</taxon>
        <taxon>Geobacteraceae</taxon>
        <taxon>Citrifermentans</taxon>
    </lineage>
</organism>
<evidence type="ECO:0000313" key="1">
    <source>
        <dbReference type="EMBL" id="BCO11376.1"/>
    </source>
</evidence>
<dbReference type="AlphaFoldDB" id="A0A7R7FS78"/>
<dbReference type="Proteomes" id="UP000515472">
    <property type="component" value="Chromosome"/>
</dbReference>
<keyword evidence="2" id="KW-1185">Reference proteome</keyword>
<sequence>MKPSCCGSCLEQQYFTTEQLSAMIDHHVAYWTAPGGKSDIEAEAAKLLNQNCLQIAQQLLFLLKLRSTPLVADTRE</sequence>
<gene>
    <name evidence="1" type="ORF">GEOBRER4_n1988</name>
</gene>
<proteinExistence type="predicted"/>
<accession>A0A7R7FS78</accession>
<name>A0A7R7FS78_9BACT</name>